<evidence type="ECO:0008006" key="4">
    <source>
        <dbReference type="Google" id="ProtNLM"/>
    </source>
</evidence>
<dbReference type="EMBL" id="JACSPW010000001">
    <property type="protein sequence ID" value="MBD8031954.1"/>
    <property type="molecule type" value="Genomic_DNA"/>
</dbReference>
<evidence type="ECO:0000313" key="2">
    <source>
        <dbReference type="EMBL" id="MBD8031954.1"/>
    </source>
</evidence>
<proteinExistence type="predicted"/>
<reference evidence="2 3" key="1">
    <citation type="submission" date="2020-08" db="EMBL/GenBank/DDBJ databases">
        <title>A Genomic Blueprint of the Chicken Gut Microbiome.</title>
        <authorList>
            <person name="Gilroy R."/>
            <person name="Ravi A."/>
            <person name="Getino M."/>
            <person name="Pursley I."/>
            <person name="Horton D.L."/>
            <person name="Alikhan N.-F."/>
            <person name="Baker D."/>
            <person name="Gharbi K."/>
            <person name="Hall N."/>
            <person name="Watson M."/>
            <person name="Adriaenssens E.M."/>
            <person name="Foster-Nyarko E."/>
            <person name="Jarju S."/>
            <person name="Secka A."/>
            <person name="Antonio M."/>
            <person name="Oren A."/>
            <person name="Chaudhuri R."/>
            <person name="La Ragione R.M."/>
            <person name="Hildebrand F."/>
            <person name="Pallen M.J."/>
        </authorList>
    </citation>
    <scope>NUCLEOTIDE SEQUENCE [LARGE SCALE GENOMIC DNA]</scope>
    <source>
        <strain evidence="2 3">Sa1YVA6</strain>
    </source>
</reference>
<keyword evidence="1" id="KW-0812">Transmembrane</keyword>
<organism evidence="2 3">
    <name type="scientific">Solibacillus merdavium</name>
    <dbReference type="NCBI Taxonomy" id="2762218"/>
    <lineage>
        <taxon>Bacteria</taxon>
        <taxon>Bacillati</taxon>
        <taxon>Bacillota</taxon>
        <taxon>Bacilli</taxon>
        <taxon>Bacillales</taxon>
        <taxon>Caryophanaceae</taxon>
        <taxon>Solibacillus</taxon>
    </lineage>
</organism>
<comment type="caution">
    <text evidence="2">The sequence shown here is derived from an EMBL/GenBank/DDBJ whole genome shotgun (WGS) entry which is preliminary data.</text>
</comment>
<dbReference type="RefSeq" id="WP_191702565.1">
    <property type="nucleotide sequence ID" value="NZ_JACSPW010000001.1"/>
</dbReference>
<accession>A0ABR8XJ36</accession>
<gene>
    <name evidence="2" type="ORF">H9632_02655</name>
</gene>
<dbReference type="Proteomes" id="UP000600565">
    <property type="component" value="Unassembled WGS sequence"/>
</dbReference>
<keyword evidence="1" id="KW-1133">Transmembrane helix</keyword>
<protein>
    <recommendedName>
        <fullName evidence="4">Sigma-X negative effector</fullName>
    </recommendedName>
</protein>
<evidence type="ECO:0000256" key="1">
    <source>
        <dbReference type="SAM" id="Phobius"/>
    </source>
</evidence>
<name>A0ABR8XJ36_9BACL</name>
<evidence type="ECO:0000313" key="3">
    <source>
        <dbReference type="Proteomes" id="UP000600565"/>
    </source>
</evidence>
<sequence>MKKERWDEENLEQLLKQAPKVTDHRTKDEIFNRLKDDGAFNEQPPQIQQPNQKGIRWAPLLVSIASLFIIVLIGAQFLGNDQSISMEQNTFDMATTESEESAKMSRTEDVSDPSTISNFSLDAQAEQTLIYESQLEGVTLFKIGLAGDDAESVPVSILIPNEVVVDKLGTDNPTTLELYKTFSPLLDEQMMGFNEYHPLKGELREEGDRLIHTLPDDHGYDTSSATLSNYFGSLVDTFGNSYEEVQIEDAKGEVVYFDYVGETAQSFQLKGEQTQYNYFMYQMRDGAVYSSPNFRMTFPNVTEAIDNMTTEANDIYRTVILPGISLKVEDEGDIVTVTFEQALDLEQYDAAQAMRMIEGLILTAASFDKQIKFEKIVQENWSGFDFTKPLEKPIAGNLLFYNF</sequence>
<keyword evidence="1" id="KW-0472">Membrane</keyword>
<feature type="transmembrane region" description="Helical" evidence="1">
    <location>
        <begin position="57"/>
        <end position="78"/>
    </location>
</feature>
<keyword evidence="3" id="KW-1185">Reference proteome</keyword>